<dbReference type="AlphaFoldDB" id="A0A926D6U4"/>
<evidence type="ECO:0000259" key="1">
    <source>
        <dbReference type="Pfam" id="PF00571"/>
    </source>
</evidence>
<dbReference type="Gene3D" id="3.10.580.10">
    <property type="entry name" value="CBS-domain"/>
    <property type="match status" value="1"/>
</dbReference>
<accession>A0A926D6U4</accession>
<evidence type="ECO:0000313" key="2">
    <source>
        <dbReference type="EMBL" id="MBC8531435.1"/>
    </source>
</evidence>
<dbReference type="EMBL" id="JACRSR010000002">
    <property type="protein sequence ID" value="MBC8531435.1"/>
    <property type="molecule type" value="Genomic_DNA"/>
</dbReference>
<gene>
    <name evidence="2" type="ORF">H8696_06190</name>
</gene>
<comment type="caution">
    <text evidence="2">The sequence shown here is derived from an EMBL/GenBank/DDBJ whole genome shotgun (WGS) entry which is preliminary data.</text>
</comment>
<feature type="domain" description="CBS" evidence="1">
    <location>
        <begin position="109"/>
        <end position="153"/>
    </location>
</feature>
<dbReference type="Pfam" id="PF00571">
    <property type="entry name" value="CBS"/>
    <property type="match status" value="1"/>
</dbReference>
<sequence length="241" mass="27540">MSNAERLIAIYNHLDRFMRDLDEKDQYIPFSRRVQKLATHGGPFDKYKTDLLLLSDLRNILVHEAYLDNINPIMEPNPKLMERFEMIYGRIISPPKALDVVALKGHEIYKVGFDARATRVMENMIRHGYAHVPVVENEVVQGVFSEHSVVNFLTQMPGSTIGPELRVGEIMGVVQKDSYQHQRYRFAHRDVTAFEVEDMFWSQQGQDRKGRLVAVFLTSTGKKGGMLLGMVTAANIAGFRV</sequence>
<organism evidence="2 3">
    <name type="scientific">Gehongia tenuis</name>
    <dbReference type="NCBI Taxonomy" id="2763655"/>
    <lineage>
        <taxon>Bacteria</taxon>
        <taxon>Bacillati</taxon>
        <taxon>Bacillota</taxon>
        <taxon>Clostridia</taxon>
        <taxon>Christensenellales</taxon>
        <taxon>Christensenellaceae</taxon>
        <taxon>Gehongia</taxon>
    </lineage>
</organism>
<reference evidence="2" key="1">
    <citation type="submission" date="2020-08" db="EMBL/GenBank/DDBJ databases">
        <title>Genome public.</title>
        <authorList>
            <person name="Liu C."/>
            <person name="Sun Q."/>
        </authorList>
    </citation>
    <scope>NUCLEOTIDE SEQUENCE</scope>
    <source>
        <strain evidence="2">NSJ-53</strain>
    </source>
</reference>
<name>A0A926D6U4_9FIRM</name>
<dbReference type="InterPro" id="IPR000644">
    <property type="entry name" value="CBS_dom"/>
</dbReference>
<protein>
    <submittedName>
        <fullName evidence="2">CBS domain-containing protein</fullName>
    </submittedName>
</protein>
<dbReference type="InterPro" id="IPR046342">
    <property type="entry name" value="CBS_dom_sf"/>
</dbReference>
<dbReference type="SUPFAM" id="SSF54631">
    <property type="entry name" value="CBS-domain pair"/>
    <property type="match status" value="1"/>
</dbReference>
<dbReference type="RefSeq" id="WP_249316027.1">
    <property type="nucleotide sequence ID" value="NZ_JACRSR010000002.1"/>
</dbReference>
<keyword evidence="3" id="KW-1185">Reference proteome</keyword>
<dbReference type="Proteomes" id="UP000623172">
    <property type="component" value="Unassembled WGS sequence"/>
</dbReference>
<proteinExistence type="predicted"/>
<evidence type="ECO:0000313" key="3">
    <source>
        <dbReference type="Proteomes" id="UP000623172"/>
    </source>
</evidence>